<proteinExistence type="predicted"/>
<dbReference type="InterPro" id="IPR000792">
    <property type="entry name" value="Tscrpt_reg_LuxR_C"/>
</dbReference>
<sequence>MTRDDADAAGVDDRADERRRLLLHVAASSPHSALELSARLMRSRQAVQEDLDALMTEGRVHLHEGNLHAAAGARIIAEAPDAQLRELFDQVLAELESGTSARPATLVALAEAGCHDAALLRLLVRAAGDRQEDAGLLAALSLVVRARGESESEVALLRAADAAGRGRADAVLALTEPLFGSASEAVRARAAILAAGAHMQGNRLEQASALFEHAGRGRAGTDAVWAVVAAIGRGDVEEARRWRAAMGAASLTSRDAGFADLADGLLLSVEGAGDGALDALARSVSTLAPLGAGVVMFETPAALAALIAIGRGEPATAELLLERALRAEMGGESGRRRHLLLISWALMVQGRMDAAEARLRDLGSRQALCDRDLLLHWCLIAGIARRRTDSAGMRDAWREIRALTFGLQMTLYDLLPLGEMMVVAARLRDADRMRQMTTSAVAAMERLDSPIAWSASVSWHGVQAAFQAEDPAALIPHANALVRAERISPYAATLAQAGQIWLSVLRREADFDSVEASVRALAAVGHVWDAARLAGQAALQHPERETALSMMQLARSISNEHERETTREVKSSALTAREQEVARLVLDGQGYRAIGARLFISPKTVEHHVARIRSRLGASSRGELLERLHDILAGGDRRA</sequence>
<dbReference type="RefSeq" id="WP_344341107.1">
    <property type="nucleotide sequence ID" value="NZ_BAAAQT010000005.1"/>
</dbReference>
<dbReference type="CDD" id="cd06170">
    <property type="entry name" value="LuxR_C_like"/>
    <property type="match status" value="1"/>
</dbReference>
<organism evidence="2 3">
    <name type="scientific">Agrococcus versicolor</name>
    <dbReference type="NCBI Taxonomy" id="501482"/>
    <lineage>
        <taxon>Bacteria</taxon>
        <taxon>Bacillati</taxon>
        <taxon>Actinomycetota</taxon>
        <taxon>Actinomycetes</taxon>
        <taxon>Micrococcales</taxon>
        <taxon>Microbacteriaceae</taxon>
        <taxon>Agrococcus</taxon>
    </lineage>
</organism>
<dbReference type="SMART" id="SM00421">
    <property type="entry name" value="HTH_LUXR"/>
    <property type="match status" value="1"/>
</dbReference>
<protein>
    <recommendedName>
        <fullName evidence="1">HTH luxR-type domain-containing protein</fullName>
    </recommendedName>
</protein>
<dbReference type="Gene3D" id="1.10.10.10">
    <property type="entry name" value="Winged helix-like DNA-binding domain superfamily/Winged helix DNA-binding domain"/>
    <property type="match status" value="1"/>
</dbReference>
<comment type="caution">
    <text evidence="2">The sequence shown here is derived from an EMBL/GenBank/DDBJ whole genome shotgun (WGS) entry which is preliminary data.</text>
</comment>
<dbReference type="PROSITE" id="PS50043">
    <property type="entry name" value="HTH_LUXR_2"/>
    <property type="match status" value="1"/>
</dbReference>
<dbReference type="PRINTS" id="PR00038">
    <property type="entry name" value="HTHLUXR"/>
</dbReference>
<dbReference type="EMBL" id="BAAAQT010000005">
    <property type="protein sequence ID" value="GAA2172385.1"/>
    <property type="molecule type" value="Genomic_DNA"/>
</dbReference>
<dbReference type="SUPFAM" id="SSF46894">
    <property type="entry name" value="C-terminal effector domain of the bipartite response regulators"/>
    <property type="match status" value="1"/>
</dbReference>
<name>A0ABP5MH75_9MICO</name>
<evidence type="ECO:0000259" key="1">
    <source>
        <dbReference type="PROSITE" id="PS50043"/>
    </source>
</evidence>
<dbReference type="InterPro" id="IPR016032">
    <property type="entry name" value="Sig_transdc_resp-reg_C-effctor"/>
</dbReference>
<evidence type="ECO:0000313" key="2">
    <source>
        <dbReference type="EMBL" id="GAA2172385.1"/>
    </source>
</evidence>
<feature type="domain" description="HTH luxR-type" evidence="1">
    <location>
        <begin position="567"/>
        <end position="632"/>
    </location>
</feature>
<dbReference type="Pfam" id="PF00196">
    <property type="entry name" value="GerE"/>
    <property type="match status" value="1"/>
</dbReference>
<dbReference type="InterPro" id="IPR036388">
    <property type="entry name" value="WH-like_DNA-bd_sf"/>
</dbReference>
<reference evidence="3" key="1">
    <citation type="journal article" date="2019" name="Int. J. Syst. Evol. Microbiol.">
        <title>The Global Catalogue of Microorganisms (GCM) 10K type strain sequencing project: providing services to taxonomists for standard genome sequencing and annotation.</title>
        <authorList>
            <consortium name="The Broad Institute Genomics Platform"/>
            <consortium name="The Broad Institute Genome Sequencing Center for Infectious Disease"/>
            <person name="Wu L."/>
            <person name="Ma J."/>
        </authorList>
    </citation>
    <scope>NUCLEOTIDE SEQUENCE [LARGE SCALE GENOMIC DNA]</scope>
    <source>
        <strain evidence="3">JCM 16026</strain>
    </source>
</reference>
<evidence type="ECO:0000313" key="3">
    <source>
        <dbReference type="Proteomes" id="UP001501599"/>
    </source>
</evidence>
<gene>
    <name evidence="2" type="ORF">GCM10009846_10110</name>
</gene>
<keyword evidence="3" id="KW-1185">Reference proteome</keyword>
<accession>A0ABP5MH75</accession>
<dbReference type="Proteomes" id="UP001501599">
    <property type="component" value="Unassembled WGS sequence"/>
</dbReference>
<dbReference type="PROSITE" id="PS00622">
    <property type="entry name" value="HTH_LUXR_1"/>
    <property type="match status" value="1"/>
</dbReference>